<dbReference type="Proteomes" id="UP000039046">
    <property type="component" value="Unassembled WGS sequence"/>
</dbReference>
<dbReference type="EMBL" id="CDHN01000001">
    <property type="protein sequence ID" value="CEJ82550.1"/>
    <property type="molecule type" value="Genomic_DNA"/>
</dbReference>
<feature type="compositionally biased region" description="Basic residues" evidence="1">
    <location>
        <begin position="49"/>
        <end position="61"/>
    </location>
</feature>
<proteinExistence type="predicted"/>
<organism evidence="3 4">
    <name type="scientific">[Torrubiella] hemipterigena</name>
    <dbReference type="NCBI Taxonomy" id="1531966"/>
    <lineage>
        <taxon>Eukaryota</taxon>
        <taxon>Fungi</taxon>
        <taxon>Dikarya</taxon>
        <taxon>Ascomycota</taxon>
        <taxon>Pezizomycotina</taxon>
        <taxon>Sordariomycetes</taxon>
        <taxon>Hypocreomycetidae</taxon>
        <taxon>Hypocreales</taxon>
        <taxon>Clavicipitaceae</taxon>
        <taxon>Clavicipitaceae incertae sedis</taxon>
        <taxon>'Torrubiella' clade</taxon>
    </lineage>
</organism>
<feature type="compositionally biased region" description="Low complexity" evidence="1">
    <location>
        <begin position="37"/>
        <end position="48"/>
    </location>
</feature>
<sequence length="175" mass="17572">MRFSVIAVTALAAAVSAEQDVRIKSTKASSLEEPTGSAANSTAPASSSAHHHSSSAAHSHHPSSVAHVHYSSSTPTPTSTSTPCTTKTPTSTPCTSKVKPTTVKHTPKPSVACTKTNNGTHHACPPKPQQPMLAYNGTKPTQVPAVVPSAGAAADNVVPAAAGLGLVAAIGFVLL</sequence>
<gene>
    <name evidence="3" type="ORF">VHEMI02609</name>
</gene>
<feature type="signal peptide" evidence="2">
    <location>
        <begin position="1"/>
        <end position="17"/>
    </location>
</feature>
<feature type="compositionally biased region" description="Low complexity" evidence="1">
    <location>
        <begin position="62"/>
        <end position="111"/>
    </location>
</feature>
<feature type="chain" id="PRO_5001979425" evidence="2">
    <location>
        <begin position="18"/>
        <end position="175"/>
    </location>
</feature>
<feature type="region of interest" description="Disordered" evidence="1">
    <location>
        <begin position="17"/>
        <end position="128"/>
    </location>
</feature>
<dbReference type="HOGENOM" id="CLU_1533647_0_0_1"/>
<accession>A0A0A1T8P0</accession>
<name>A0A0A1T8P0_9HYPO</name>
<dbReference type="AlphaFoldDB" id="A0A0A1T8P0"/>
<reference evidence="3 4" key="1">
    <citation type="journal article" date="2015" name="Genome Announc.">
        <title>Draft Genome Sequence and Gene Annotation of the Entomopathogenic Fungus Verticillium hemipterigenum.</title>
        <authorList>
            <person name="Horn F."/>
            <person name="Habel A."/>
            <person name="Scharf D.H."/>
            <person name="Dworschak J."/>
            <person name="Brakhage A.A."/>
            <person name="Guthke R."/>
            <person name="Hertweck C."/>
            <person name="Linde J."/>
        </authorList>
    </citation>
    <scope>NUCLEOTIDE SEQUENCE [LARGE SCALE GENOMIC DNA]</scope>
</reference>
<protein>
    <submittedName>
        <fullName evidence="3">Uncharacterized protein</fullName>
    </submittedName>
</protein>
<keyword evidence="2" id="KW-0732">Signal</keyword>
<evidence type="ECO:0000256" key="1">
    <source>
        <dbReference type="SAM" id="MobiDB-lite"/>
    </source>
</evidence>
<evidence type="ECO:0000313" key="3">
    <source>
        <dbReference type="EMBL" id="CEJ82550.1"/>
    </source>
</evidence>
<keyword evidence="4" id="KW-1185">Reference proteome</keyword>
<evidence type="ECO:0000256" key="2">
    <source>
        <dbReference type="SAM" id="SignalP"/>
    </source>
</evidence>
<evidence type="ECO:0000313" key="4">
    <source>
        <dbReference type="Proteomes" id="UP000039046"/>
    </source>
</evidence>